<accession>A0A5C2S5U3</accession>
<dbReference type="Gene3D" id="1.20.120.20">
    <property type="entry name" value="Apolipoprotein"/>
    <property type="match status" value="1"/>
</dbReference>
<evidence type="ECO:0000256" key="1">
    <source>
        <dbReference type="SAM" id="Coils"/>
    </source>
</evidence>
<name>A0A5C2S5U3_9APHY</name>
<reference evidence="3" key="1">
    <citation type="journal article" date="2018" name="Genome Biol. Evol.">
        <title>Genomics and development of Lentinus tigrinus, a white-rot wood-decaying mushroom with dimorphic fruiting bodies.</title>
        <authorList>
            <person name="Wu B."/>
            <person name="Xu Z."/>
            <person name="Knudson A."/>
            <person name="Carlson A."/>
            <person name="Chen N."/>
            <person name="Kovaka S."/>
            <person name="LaButti K."/>
            <person name="Lipzen A."/>
            <person name="Pennachio C."/>
            <person name="Riley R."/>
            <person name="Schakwitz W."/>
            <person name="Umezawa K."/>
            <person name="Ohm R.A."/>
            <person name="Grigoriev I.V."/>
            <person name="Nagy L.G."/>
            <person name="Gibbons J."/>
            <person name="Hibbett D."/>
        </authorList>
    </citation>
    <scope>NUCLEOTIDE SEQUENCE [LARGE SCALE GENOMIC DNA]</scope>
    <source>
        <strain evidence="3">ALCF2SS1-6</strain>
    </source>
</reference>
<feature type="coiled-coil region" evidence="1">
    <location>
        <begin position="132"/>
        <end position="221"/>
    </location>
</feature>
<evidence type="ECO:0000256" key="2">
    <source>
        <dbReference type="SAM" id="MobiDB-lite"/>
    </source>
</evidence>
<feature type="region of interest" description="Disordered" evidence="2">
    <location>
        <begin position="336"/>
        <end position="365"/>
    </location>
</feature>
<evidence type="ECO:0000313" key="4">
    <source>
        <dbReference type="Proteomes" id="UP000313359"/>
    </source>
</evidence>
<feature type="region of interest" description="Disordered" evidence="2">
    <location>
        <begin position="250"/>
        <end position="272"/>
    </location>
</feature>
<dbReference type="SUPFAM" id="SSF58113">
    <property type="entry name" value="Apolipoprotein A-I"/>
    <property type="match status" value="1"/>
</dbReference>
<sequence length="393" mass="42961">MAPRTKRPANSIDKQCPRRQHIILQTLPSVVLSTPTDTITIRFAMSTATANLKQVLPQSPISTPPPASRPPSRSESTGDGKKSPSASIGTFGHRIERGSRGGVGQRAGPDEGVQDAISYLEGHIDDEGASIRQEIQQQVDDLEERMDTKFKEVEEKMDTKFKEVDEKMNTKFKEVDERFKKVDERFDKLEKDMNAKFKEVDEKMNAKFKEVDERFDKLEREVKSMPETIAHMLRQMQQGAQIQVPLIQVTQPPPSSHSHDAASGDSRSSTPGTLETLEFARFSLESSAEGPYSSAQGLTGLTADAGGDDAGLSGGVEGTMRSIVRITSRISLKLKNVTSKRDAAGPSSSRQDLTAEAGDEDDDLGEVKKAIRTIKSLASATLRTVTKGKGSSQ</sequence>
<proteinExistence type="predicted"/>
<gene>
    <name evidence="3" type="ORF">L227DRAFT_576709</name>
</gene>
<dbReference type="Proteomes" id="UP000313359">
    <property type="component" value="Unassembled WGS sequence"/>
</dbReference>
<protein>
    <submittedName>
        <fullName evidence="3">Uncharacterized protein</fullName>
    </submittedName>
</protein>
<keyword evidence="4" id="KW-1185">Reference proteome</keyword>
<dbReference type="EMBL" id="ML122272">
    <property type="protein sequence ID" value="RPD59072.1"/>
    <property type="molecule type" value="Genomic_DNA"/>
</dbReference>
<dbReference type="STRING" id="1328759.A0A5C2S5U3"/>
<feature type="region of interest" description="Disordered" evidence="2">
    <location>
        <begin position="54"/>
        <end position="111"/>
    </location>
</feature>
<dbReference type="AlphaFoldDB" id="A0A5C2S5U3"/>
<keyword evidence="1" id="KW-0175">Coiled coil</keyword>
<evidence type="ECO:0000313" key="3">
    <source>
        <dbReference type="EMBL" id="RPD59072.1"/>
    </source>
</evidence>
<organism evidence="3 4">
    <name type="scientific">Lentinus tigrinus ALCF2SS1-6</name>
    <dbReference type="NCBI Taxonomy" id="1328759"/>
    <lineage>
        <taxon>Eukaryota</taxon>
        <taxon>Fungi</taxon>
        <taxon>Dikarya</taxon>
        <taxon>Basidiomycota</taxon>
        <taxon>Agaricomycotina</taxon>
        <taxon>Agaricomycetes</taxon>
        <taxon>Polyporales</taxon>
        <taxon>Polyporaceae</taxon>
        <taxon>Lentinus</taxon>
    </lineage>
</organism>
<dbReference type="OrthoDB" id="2758827at2759"/>